<feature type="domain" description="Tryptophan synthase beta chain-like PALP" evidence="4">
    <location>
        <begin position="11"/>
        <end position="301"/>
    </location>
</feature>
<keyword evidence="5" id="KW-0614">Plasmid</keyword>
<evidence type="ECO:0000256" key="2">
    <source>
        <dbReference type="ARBA" id="ARBA00008639"/>
    </source>
</evidence>
<dbReference type="Proteomes" id="UP001317629">
    <property type="component" value="Plasmid pSS37A-Re-1"/>
</dbReference>
<dbReference type="Gene3D" id="3.40.50.1100">
    <property type="match status" value="2"/>
</dbReference>
<dbReference type="RefSeq" id="WP_281932174.1">
    <property type="nucleotide sequence ID" value="NZ_AP027143.1"/>
</dbReference>
<geneLocation type="plasmid" evidence="5 6">
    <name>pSS37A-Re-1</name>
</geneLocation>
<dbReference type="EMBL" id="AP027143">
    <property type="protein sequence ID" value="BDV36222.1"/>
    <property type="molecule type" value="Genomic_DNA"/>
</dbReference>
<evidence type="ECO:0000313" key="6">
    <source>
        <dbReference type="Proteomes" id="UP001317629"/>
    </source>
</evidence>
<dbReference type="PIRSF" id="PIRSF006278">
    <property type="entry name" value="ACCD_DCysDesulf"/>
    <property type="match status" value="1"/>
</dbReference>
<evidence type="ECO:0000256" key="3">
    <source>
        <dbReference type="ARBA" id="ARBA00022898"/>
    </source>
</evidence>
<reference evidence="5 6" key="1">
    <citation type="journal article" date="2023" name="Int. J. Syst. Evol. Microbiol.">
        <title>Methylocystis iwaonis sp. nov., a type II methane-oxidizing bacterium from surface soil of a rice paddy field in Japan, and emended description of the genus Methylocystis (ex Whittenbury et al. 1970) Bowman et al. 1993.</title>
        <authorList>
            <person name="Kaise H."/>
            <person name="Sawadogo J.B."/>
            <person name="Alam M.S."/>
            <person name="Ueno C."/>
            <person name="Dianou D."/>
            <person name="Shinjo R."/>
            <person name="Asakawa S."/>
        </authorList>
    </citation>
    <scope>NUCLEOTIDE SEQUENCE [LARGE SCALE GENOMIC DNA]</scope>
    <source>
        <strain evidence="5 6">SS37A-Re</strain>
    </source>
</reference>
<dbReference type="Pfam" id="PF00291">
    <property type="entry name" value="PALP"/>
    <property type="match status" value="1"/>
</dbReference>
<dbReference type="PANTHER" id="PTHR43780:SF2">
    <property type="entry name" value="1-AMINOCYCLOPROPANE-1-CARBOXYLATE DEAMINASE-RELATED"/>
    <property type="match status" value="1"/>
</dbReference>
<dbReference type="InterPro" id="IPR027278">
    <property type="entry name" value="ACCD_DCysDesulf"/>
</dbReference>
<proteinExistence type="inferred from homology"/>
<dbReference type="SUPFAM" id="SSF53686">
    <property type="entry name" value="Tryptophan synthase beta subunit-like PLP-dependent enzymes"/>
    <property type="match status" value="1"/>
</dbReference>
<evidence type="ECO:0000259" key="4">
    <source>
        <dbReference type="Pfam" id="PF00291"/>
    </source>
</evidence>
<keyword evidence="3" id="KW-0663">Pyridoxal phosphate</keyword>
<keyword evidence="6" id="KW-1185">Reference proteome</keyword>
<comment type="cofactor">
    <cofactor evidence="1">
        <name>pyridoxal 5'-phosphate</name>
        <dbReference type="ChEBI" id="CHEBI:597326"/>
    </cofactor>
</comment>
<protein>
    <submittedName>
        <fullName evidence="5">D-cysteine desulfhydrase</fullName>
    </submittedName>
</protein>
<dbReference type="InterPro" id="IPR001926">
    <property type="entry name" value="TrpB-like_PALP"/>
</dbReference>
<accession>A0ABM8EE80</accession>
<comment type="similarity">
    <text evidence="2">Belongs to the ACC deaminase/D-cysteine desulfhydrase family.</text>
</comment>
<evidence type="ECO:0000313" key="5">
    <source>
        <dbReference type="EMBL" id="BDV36222.1"/>
    </source>
</evidence>
<organism evidence="5 6">
    <name type="scientific">Methylocystis iwaonis</name>
    <dbReference type="NCBI Taxonomy" id="2885079"/>
    <lineage>
        <taxon>Bacteria</taxon>
        <taxon>Pseudomonadati</taxon>
        <taxon>Pseudomonadota</taxon>
        <taxon>Alphaproteobacteria</taxon>
        <taxon>Hyphomicrobiales</taxon>
        <taxon>Methylocystaceae</taxon>
        <taxon>Methylocystis</taxon>
    </lineage>
</organism>
<dbReference type="PANTHER" id="PTHR43780">
    <property type="entry name" value="1-AMINOCYCLOPROPANE-1-CARBOXYLATE DEAMINASE-RELATED"/>
    <property type="match status" value="1"/>
</dbReference>
<dbReference type="InterPro" id="IPR036052">
    <property type="entry name" value="TrpB-like_PALP_sf"/>
</dbReference>
<name>A0ABM8EE80_9HYPH</name>
<gene>
    <name evidence="5" type="ORF">SS37A_37520</name>
</gene>
<evidence type="ECO:0000256" key="1">
    <source>
        <dbReference type="ARBA" id="ARBA00001933"/>
    </source>
</evidence>
<sequence length="343" mass="36470">MLAMRPISRVELGAFPTPLERGSDLGEILGIDDLWIKRDDLTGYSWGGNKVRTIEFILGDAIAQESDCLVVCGGPTSNFAALMAAACARHGIAVYQVCYGEVSHREPIALAFSLAAGATVMFTGSANRASMDDAAKQCVNDLRVKGRRPYLVPRGGATVVGALGYAHAAGEFRRQLADVGLRDVTVVIPVGSGGTIAGLVSGFTHDFENENDAGAFNIEVVGVCVSRPPEELSPVINAMATACGGGRGALRSVHCKWRLVDGRGAGFGVCDRHEDMFIDEITRRSRLLVDTTYNGKAMIWLGDSLSRPAGSVVYWHTGGFLAVADRAANRITQPPVKSRDGMI</sequence>